<reference evidence="11" key="2">
    <citation type="submission" date="2025-09" db="UniProtKB">
        <authorList>
            <consortium name="Ensembl"/>
        </authorList>
    </citation>
    <scope>IDENTIFICATION</scope>
</reference>
<dbReference type="Proteomes" id="UP000694385">
    <property type="component" value="Unassembled WGS sequence"/>
</dbReference>
<name>A0A8C5LD34_JACJA</name>
<keyword evidence="4" id="KW-0963">Cytoplasm</keyword>
<dbReference type="Ensembl" id="ENSJJAT00000028976.1">
    <property type="protein sequence ID" value="ENSJJAP00000022411.1"/>
    <property type="gene ID" value="ENSJJAG00000022478.1"/>
</dbReference>
<comment type="function">
    <text evidence="7">Component of the EKC/KEOPS complex that is required for the formation of a threonylcarbamoyl group on adenosine at position 37 (t(6)A37) in tRNAs that read codons beginning with adenine. The complex is probably involved in the transfer of the threonylcarbamoyl moiety of threonylcarbamoyl-AMP (TC-AMP) to the N6 group of A37. LAGE3 functions as a dimerization module for the complex.</text>
</comment>
<dbReference type="PANTHER" id="PTHR31283:SF19">
    <property type="entry name" value="EKC_KEOPS COMPLEX SUBUNIT LAGE3"/>
    <property type="match status" value="1"/>
</dbReference>
<evidence type="ECO:0000256" key="1">
    <source>
        <dbReference type="ARBA" id="ARBA00004123"/>
    </source>
</evidence>
<accession>A0A8C5LD34</accession>
<dbReference type="CTD" id="8270"/>
<dbReference type="GO" id="GO:0070525">
    <property type="term" value="P:tRNA threonylcarbamoyladenosine metabolic process"/>
    <property type="evidence" value="ECO:0007669"/>
    <property type="project" value="TreeGrafter"/>
</dbReference>
<sequence length="137" mass="14287">MRAADAGVGEKADGCAGRGVRCGTGGAPHPARAPQALGSGASPAPSDHRPGIRPHRFALNVPFPTPLEAEIACGSLAPDTEPHQGQVGKELKVSGSILAVHWNAEDTRLLRISIMNFLDQLSLVVKTMQQFGPPAPR</sequence>
<dbReference type="GO" id="GO:0008033">
    <property type="term" value="P:tRNA processing"/>
    <property type="evidence" value="ECO:0007669"/>
    <property type="project" value="UniProtKB-KW"/>
</dbReference>
<dbReference type="GO" id="GO:0016604">
    <property type="term" value="C:nuclear body"/>
    <property type="evidence" value="ECO:0007669"/>
    <property type="project" value="Ensembl"/>
</dbReference>
<gene>
    <name evidence="11" type="primary">Lage3</name>
</gene>
<evidence type="ECO:0000256" key="4">
    <source>
        <dbReference type="ARBA" id="ARBA00022490"/>
    </source>
</evidence>
<evidence type="ECO:0000313" key="11">
    <source>
        <dbReference type="Ensembl" id="ENSJJAP00000022411.1"/>
    </source>
</evidence>
<evidence type="ECO:0000256" key="2">
    <source>
        <dbReference type="ARBA" id="ARBA00004496"/>
    </source>
</evidence>
<evidence type="ECO:0000256" key="10">
    <source>
        <dbReference type="SAM" id="MobiDB-lite"/>
    </source>
</evidence>
<dbReference type="GO" id="GO:0000408">
    <property type="term" value="C:EKC/KEOPS complex"/>
    <property type="evidence" value="ECO:0007669"/>
    <property type="project" value="Ensembl"/>
</dbReference>
<dbReference type="AlphaFoldDB" id="A0A8C5LD34"/>
<feature type="region of interest" description="Disordered" evidence="10">
    <location>
        <begin position="26"/>
        <end position="57"/>
    </location>
</feature>
<organism evidence="11 12">
    <name type="scientific">Jaculus jaculus</name>
    <name type="common">Lesser Egyptian jerboa</name>
    <dbReference type="NCBI Taxonomy" id="51337"/>
    <lineage>
        <taxon>Eukaryota</taxon>
        <taxon>Metazoa</taxon>
        <taxon>Chordata</taxon>
        <taxon>Craniata</taxon>
        <taxon>Vertebrata</taxon>
        <taxon>Euteleostomi</taxon>
        <taxon>Mammalia</taxon>
        <taxon>Eutheria</taxon>
        <taxon>Euarchontoglires</taxon>
        <taxon>Glires</taxon>
        <taxon>Rodentia</taxon>
        <taxon>Myomorpha</taxon>
        <taxon>Dipodoidea</taxon>
        <taxon>Dipodidae</taxon>
        <taxon>Dipodinae</taxon>
        <taxon>Jaculus</taxon>
    </lineage>
</organism>
<dbReference type="Gene3D" id="3.30.310.50">
    <property type="entry name" value="Alpha-D-phosphohexomutase, C-terminal domain"/>
    <property type="match status" value="1"/>
</dbReference>
<evidence type="ECO:0000313" key="12">
    <source>
        <dbReference type="Proteomes" id="UP000694385"/>
    </source>
</evidence>
<evidence type="ECO:0000256" key="3">
    <source>
        <dbReference type="ARBA" id="ARBA00007073"/>
    </source>
</evidence>
<dbReference type="GeneTree" id="ENSGT00410000025802"/>
<evidence type="ECO:0000256" key="5">
    <source>
        <dbReference type="ARBA" id="ARBA00022694"/>
    </source>
</evidence>
<evidence type="ECO:0000256" key="9">
    <source>
        <dbReference type="ARBA" id="ARBA00076355"/>
    </source>
</evidence>
<proteinExistence type="inferred from homology"/>
<evidence type="ECO:0000256" key="6">
    <source>
        <dbReference type="ARBA" id="ARBA00023242"/>
    </source>
</evidence>
<keyword evidence="6" id="KW-0539">Nucleus</keyword>
<dbReference type="OrthoDB" id="10025739at2759"/>
<evidence type="ECO:0000256" key="7">
    <source>
        <dbReference type="ARBA" id="ARBA00053047"/>
    </source>
</evidence>
<reference evidence="11" key="1">
    <citation type="submission" date="2025-08" db="UniProtKB">
        <authorList>
            <consortium name="Ensembl"/>
        </authorList>
    </citation>
    <scope>IDENTIFICATION</scope>
</reference>
<keyword evidence="12" id="KW-1185">Reference proteome</keyword>
<dbReference type="FunFam" id="3.30.310.50:FF:000005">
    <property type="entry name" value="L antigen family member 3"/>
    <property type="match status" value="1"/>
</dbReference>
<dbReference type="GeneID" id="101601701"/>
<dbReference type="OMA" id="HQRVIGK"/>
<dbReference type="GO" id="GO:0005737">
    <property type="term" value="C:cytoplasm"/>
    <property type="evidence" value="ECO:0007669"/>
    <property type="project" value="UniProtKB-SubCell"/>
</dbReference>
<evidence type="ECO:0000256" key="8">
    <source>
        <dbReference type="ARBA" id="ARBA00062157"/>
    </source>
</evidence>
<keyword evidence="5" id="KW-0819">tRNA processing</keyword>
<comment type="subcellular location">
    <subcellularLocation>
        <location evidence="2">Cytoplasm</location>
    </subcellularLocation>
    <subcellularLocation>
        <location evidence="1">Nucleus</location>
    </subcellularLocation>
</comment>
<dbReference type="InterPro" id="IPR015419">
    <property type="entry name" value="CTAG/Pcc1"/>
</dbReference>
<dbReference type="Pfam" id="PF09341">
    <property type="entry name" value="Pcc1"/>
    <property type="match status" value="1"/>
</dbReference>
<comment type="similarity">
    <text evidence="3">Belongs to the CTAG/PCC1 family.</text>
</comment>
<protein>
    <recommendedName>
        <fullName evidence="9">L antigen family member 3</fullName>
    </recommendedName>
</protein>
<comment type="subunit">
    <text evidence="8">Component of the EKC/KEOPS complex composed of at least GON7, TP53RK, TPRKB, OSGEP and LAGE3; the whole complex dimerizes.</text>
</comment>
<dbReference type="PANTHER" id="PTHR31283">
    <property type="entry name" value="EKC/KEOPS COMPLEX SUBUNIT PCC1 FAMILY MEMBER"/>
    <property type="match status" value="1"/>
</dbReference>